<reference evidence="1 2" key="1">
    <citation type="submission" date="2016-11" db="EMBL/GenBank/DDBJ databases">
        <authorList>
            <person name="Jaros S."/>
            <person name="Januszkiewicz K."/>
            <person name="Wedrychowicz H."/>
        </authorList>
    </citation>
    <scope>NUCLEOTIDE SEQUENCE [LARGE SCALE GENOMIC DNA]</scope>
    <source>
        <strain evidence="1 2">DSM 15930</strain>
    </source>
</reference>
<proteinExistence type="predicted"/>
<dbReference type="RefSeq" id="WP_073291395.1">
    <property type="nucleotide sequence ID" value="NZ_FRCP01000027.1"/>
</dbReference>
<dbReference type="STRING" id="1120996.SAMN02746066_04362"/>
<accession>A0A1M7NCB7</accession>
<sequence>MENCDHEWIFQETQKKTSVSGYEHYYAHYHRIDLYYCKKCCEQRKIEQKEGVSLPFGGIRNLPKFAPVWY</sequence>
<gene>
    <name evidence="1" type="ORF">SAMN02746066_04362</name>
</gene>
<dbReference type="EMBL" id="FRCP01000027">
    <property type="protein sequence ID" value="SHN01305.1"/>
    <property type="molecule type" value="Genomic_DNA"/>
</dbReference>
<name>A0A1M7NCB7_9FIRM</name>
<dbReference type="Proteomes" id="UP000184038">
    <property type="component" value="Unassembled WGS sequence"/>
</dbReference>
<evidence type="ECO:0000313" key="2">
    <source>
        <dbReference type="Proteomes" id="UP000184038"/>
    </source>
</evidence>
<keyword evidence="2" id="KW-1185">Reference proteome</keyword>
<protein>
    <submittedName>
        <fullName evidence="1">Uncharacterized protein</fullName>
    </submittedName>
</protein>
<evidence type="ECO:0000313" key="1">
    <source>
        <dbReference type="EMBL" id="SHN01305.1"/>
    </source>
</evidence>
<dbReference type="AlphaFoldDB" id="A0A1M7NCB7"/>
<organism evidence="1 2">
    <name type="scientific">Anaerosporobacter mobilis DSM 15930</name>
    <dbReference type="NCBI Taxonomy" id="1120996"/>
    <lineage>
        <taxon>Bacteria</taxon>
        <taxon>Bacillati</taxon>
        <taxon>Bacillota</taxon>
        <taxon>Clostridia</taxon>
        <taxon>Lachnospirales</taxon>
        <taxon>Lachnospiraceae</taxon>
        <taxon>Anaerosporobacter</taxon>
    </lineage>
</organism>